<evidence type="ECO:0000256" key="1">
    <source>
        <dbReference type="SAM" id="MobiDB-lite"/>
    </source>
</evidence>
<feature type="region of interest" description="Disordered" evidence="1">
    <location>
        <begin position="205"/>
        <end position="231"/>
    </location>
</feature>
<dbReference type="InterPro" id="IPR001466">
    <property type="entry name" value="Beta-lactam-related"/>
</dbReference>
<dbReference type="PANTHER" id="PTHR46825:SF9">
    <property type="entry name" value="BETA-LACTAMASE-RELATED DOMAIN-CONTAINING PROTEIN"/>
    <property type="match status" value="1"/>
</dbReference>
<proteinExistence type="predicted"/>
<protein>
    <recommendedName>
        <fullName evidence="2">Beta-lactamase-related domain-containing protein</fullName>
    </recommendedName>
</protein>
<comment type="caution">
    <text evidence="3">The sequence shown here is derived from an EMBL/GenBank/DDBJ whole genome shotgun (WGS) entry which is preliminary data.</text>
</comment>
<accession>A0ABQ6IS23</accession>
<dbReference type="InterPro" id="IPR012338">
    <property type="entry name" value="Beta-lactam/transpept-like"/>
</dbReference>
<dbReference type="PANTHER" id="PTHR46825">
    <property type="entry name" value="D-ALANYL-D-ALANINE-CARBOXYPEPTIDASE/ENDOPEPTIDASE AMPH"/>
    <property type="match status" value="1"/>
</dbReference>
<dbReference type="SUPFAM" id="SSF56601">
    <property type="entry name" value="beta-lactamase/transpeptidase-like"/>
    <property type="match status" value="1"/>
</dbReference>
<organism evidence="3 4">
    <name type="scientific">Mobilicoccus caccae</name>
    <dbReference type="NCBI Taxonomy" id="1859295"/>
    <lineage>
        <taxon>Bacteria</taxon>
        <taxon>Bacillati</taxon>
        <taxon>Actinomycetota</taxon>
        <taxon>Actinomycetes</taxon>
        <taxon>Micrococcales</taxon>
        <taxon>Dermatophilaceae</taxon>
        <taxon>Mobilicoccus</taxon>
    </lineage>
</organism>
<dbReference type="Proteomes" id="UP001157126">
    <property type="component" value="Unassembled WGS sequence"/>
</dbReference>
<sequence length="231" mass="24825">MTATLVARLLEEGRLLFDSPLGDLLPRSVTDGLPAAPGFDVARDVTVEHLLTHTSGLPDIFLPPRGQTSEASLRRVVATPDRRWTRAELLAAAHTMSAVGRPGERFHYSDTAYLLLGRVAEEVGGDAYATLLQRYVFTPAGMTRTCVPFDDACDQARLDGLDIAPLWIRGSELSRRMALTLGWGGVVATAADLVRFQQALHGGRLVSPSTSPTSRGDVTGCDPESTTAQAR</sequence>
<gene>
    <name evidence="3" type="ORF">GCM10025883_27780</name>
</gene>
<dbReference type="Gene3D" id="3.40.710.10">
    <property type="entry name" value="DD-peptidase/beta-lactamase superfamily"/>
    <property type="match status" value="1"/>
</dbReference>
<evidence type="ECO:0000313" key="3">
    <source>
        <dbReference type="EMBL" id="GMA40733.1"/>
    </source>
</evidence>
<feature type="domain" description="Beta-lactamase-related" evidence="2">
    <location>
        <begin position="1"/>
        <end position="210"/>
    </location>
</feature>
<evidence type="ECO:0000259" key="2">
    <source>
        <dbReference type="Pfam" id="PF00144"/>
    </source>
</evidence>
<evidence type="ECO:0000313" key="4">
    <source>
        <dbReference type="Proteomes" id="UP001157126"/>
    </source>
</evidence>
<name>A0ABQ6IS23_9MICO</name>
<keyword evidence="4" id="KW-1185">Reference proteome</keyword>
<dbReference type="EMBL" id="BSUO01000001">
    <property type="protein sequence ID" value="GMA40733.1"/>
    <property type="molecule type" value="Genomic_DNA"/>
</dbReference>
<dbReference type="InterPro" id="IPR050491">
    <property type="entry name" value="AmpC-like"/>
</dbReference>
<feature type="compositionally biased region" description="Polar residues" evidence="1">
    <location>
        <begin position="207"/>
        <end position="216"/>
    </location>
</feature>
<reference evidence="4" key="1">
    <citation type="journal article" date="2019" name="Int. J. Syst. Evol. Microbiol.">
        <title>The Global Catalogue of Microorganisms (GCM) 10K type strain sequencing project: providing services to taxonomists for standard genome sequencing and annotation.</title>
        <authorList>
            <consortium name="The Broad Institute Genomics Platform"/>
            <consortium name="The Broad Institute Genome Sequencing Center for Infectious Disease"/>
            <person name="Wu L."/>
            <person name="Ma J."/>
        </authorList>
    </citation>
    <scope>NUCLEOTIDE SEQUENCE [LARGE SCALE GENOMIC DNA]</scope>
    <source>
        <strain evidence="4">NBRC 113072</strain>
    </source>
</reference>
<dbReference type="Pfam" id="PF00144">
    <property type="entry name" value="Beta-lactamase"/>
    <property type="match status" value="1"/>
</dbReference>